<protein>
    <submittedName>
        <fullName evidence="3">Uncharacterized protein</fullName>
    </submittedName>
</protein>
<organism evidence="3 4">
    <name type="scientific">Paenibacillus peoriae</name>
    <dbReference type="NCBI Taxonomy" id="59893"/>
    <lineage>
        <taxon>Bacteria</taxon>
        <taxon>Bacillati</taxon>
        <taxon>Bacillota</taxon>
        <taxon>Bacilli</taxon>
        <taxon>Bacillales</taxon>
        <taxon>Paenibacillaceae</taxon>
        <taxon>Paenibacillus</taxon>
    </lineage>
</organism>
<evidence type="ECO:0000313" key="4">
    <source>
        <dbReference type="Proteomes" id="UP000516384"/>
    </source>
</evidence>
<evidence type="ECO:0000256" key="2">
    <source>
        <dbReference type="SAM" id="Phobius"/>
    </source>
</evidence>
<evidence type="ECO:0000256" key="1">
    <source>
        <dbReference type="SAM" id="MobiDB-lite"/>
    </source>
</evidence>
<feature type="transmembrane region" description="Helical" evidence="2">
    <location>
        <begin position="56"/>
        <end position="76"/>
    </location>
</feature>
<dbReference type="Proteomes" id="UP000516384">
    <property type="component" value="Chromosome"/>
</dbReference>
<accession>A0A7H0Y336</accession>
<feature type="transmembrane region" description="Helical" evidence="2">
    <location>
        <begin position="117"/>
        <end position="137"/>
    </location>
</feature>
<dbReference type="AlphaFoldDB" id="A0A7H0Y336"/>
<reference evidence="3 4" key="1">
    <citation type="submission" date="2020-09" db="EMBL/GenBank/DDBJ databases">
        <title>Characterization of Paenibacillus peoriae strain ZF390 with broad-spectrum antimicrobial activity as a potential biocontrol agent.</title>
        <authorList>
            <person name="Li L."/>
            <person name="Zhao Y."/>
            <person name="Li B."/>
            <person name="Xie X."/>
        </authorList>
    </citation>
    <scope>NUCLEOTIDE SEQUENCE [LARGE SCALE GENOMIC DNA]</scope>
    <source>
        <strain evidence="3 4">ZF390</strain>
    </source>
</reference>
<keyword evidence="2" id="KW-1133">Transmembrane helix</keyword>
<evidence type="ECO:0000313" key="3">
    <source>
        <dbReference type="EMBL" id="QNR65494.1"/>
    </source>
</evidence>
<dbReference type="EMBL" id="CP061172">
    <property type="protein sequence ID" value="QNR65494.1"/>
    <property type="molecule type" value="Genomic_DNA"/>
</dbReference>
<feature type="transmembrane region" description="Helical" evidence="2">
    <location>
        <begin position="82"/>
        <end position="105"/>
    </location>
</feature>
<feature type="compositionally biased region" description="Basic and acidic residues" evidence="1">
    <location>
        <begin position="14"/>
        <end position="23"/>
    </location>
</feature>
<feature type="region of interest" description="Disordered" evidence="1">
    <location>
        <begin position="1"/>
        <end position="23"/>
    </location>
</feature>
<sequence>MPTPTQKKFNKSMAKIEKNSRKNRSEKVYSYIQDRYISDYYDREPKAKTRVKKLQTFKYMTIATIAVFFFICFVFAPFNRFAAIPFTTMVSAVPLLLLGIIHPSLAFMDGRSRITVIWAYVLIFIVSFIVAGLMLGVEVPAHSVQN</sequence>
<dbReference type="RefSeq" id="WP_190297387.1">
    <property type="nucleotide sequence ID" value="NZ_CP061172.1"/>
</dbReference>
<keyword evidence="2" id="KW-0472">Membrane</keyword>
<keyword evidence="2" id="KW-0812">Transmembrane</keyword>
<gene>
    <name evidence="3" type="ORF">IAQ67_16540</name>
</gene>
<proteinExistence type="predicted"/>
<name>A0A7H0Y336_9BACL</name>